<evidence type="ECO:0000256" key="1">
    <source>
        <dbReference type="SAM" id="MobiDB-lite"/>
    </source>
</evidence>
<dbReference type="EMBL" id="CP062310">
    <property type="protein sequence ID" value="QOJ79020.1"/>
    <property type="molecule type" value="Genomic_DNA"/>
</dbReference>
<evidence type="ECO:0000313" key="3">
    <source>
        <dbReference type="EMBL" id="QOJ79020.1"/>
    </source>
</evidence>
<dbReference type="RefSeq" id="WP_192818992.1">
    <property type="nucleotide sequence ID" value="NZ_CP062310.1"/>
</dbReference>
<organism evidence="3 4">
    <name type="scientific">Infirmifilum lucidum</name>
    <dbReference type="NCBI Taxonomy" id="2776706"/>
    <lineage>
        <taxon>Archaea</taxon>
        <taxon>Thermoproteota</taxon>
        <taxon>Thermoprotei</taxon>
        <taxon>Thermofilales</taxon>
        <taxon>Thermofilaceae</taxon>
        <taxon>Infirmifilum</taxon>
    </lineage>
</organism>
<dbReference type="GeneID" id="59148370"/>
<accession>A0A7L9FGT3</accession>
<reference evidence="3 4" key="1">
    <citation type="submission" date="2020-10" db="EMBL/GenBank/DDBJ databases">
        <title>Thermofilum lucidum 3507LT sp. nov. a novel member of Thermofilaceae family isolated from Chile hot spring, and proposal of description order Thermofilales.</title>
        <authorList>
            <person name="Zayulina K.S."/>
            <person name="Elcheninov A.G."/>
            <person name="Toshchakov S.V."/>
            <person name="Kublanov I.V."/>
        </authorList>
    </citation>
    <scope>NUCLEOTIDE SEQUENCE [LARGE SCALE GENOMIC DNA]</scope>
    <source>
        <strain evidence="3 4">3507LT</strain>
    </source>
</reference>
<keyword evidence="2" id="KW-1133">Transmembrane helix</keyword>
<dbReference type="Proteomes" id="UP000594121">
    <property type="component" value="Chromosome"/>
</dbReference>
<protein>
    <submittedName>
        <fullName evidence="3">Uncharacterized protein</fullName>
    </submittedName>
</protein>
<dbReference type="InParanoid" id="A0A7L9FGT3"/>
<evidence type="ECO:0000313" key="4">
    <source>
        <dbReference type="Proteomes" id="UP000594121"/>
    </source>
</evidence>
<proteinExistence type="predicted"/>
<keyword evidence="4" id="KW-1185">Reference proteome</keyword>
<feature type="transmembrane region" description="Helical" evidence="2">
    <location>
        <begin position="28"/>
        <end position="49"/>
    </location>
</feature>
<dbReference type="KEGG" id="thel:IG193_00700"/>
<name>A0A7L9FGT3_9CREN</name>
<gene>
    <name evidence="3" type="ORF">IG193_00700</name>
</gene>
<dbReference type="AlphaFoldDB" id="A0A7L9FGT3"/>
<evidence type="ECO:0000256" key="2">
    <source>
        <dbReference type="SAM" id="Phobius"/>
    </source>
</evidence>
<keyword evidence="2" id="KW-0812">Transmembrane</keyword>
<sequence>MDVHRGSSGVEVKEEFEKEEGISRRRKLALLLVGLLLSGIVGGMLWFYFSQRGNQTTDQTTTQNQGTNQTVTVPPSATTPAEDAKTLQLLKIGFSKEEANQFNSLFSNYAQQEYNQTHLDFAKHYQKNKDLSIAVFNITENFRDSNSVLNKTIDKPNALEFVQKYPPLIKNLNFENSLSLYSRNSTVFNELYRNVLNDPRVTMDRGKLTELASKLFLDLGYGDKVKVLDPSSGNYKEEHLKKSTIQALGNYSVAIYQSGLPKHDRNSLFLLGNATQINTDIVDFSPIVFKSVDGKHFYLTPNASRETWLTAEMLKRINTTGFNILKHPEMFLGLNGKIITNAYNLFDEPYGGSYLEKN</sequence>
<feature type="region of interest" description="Disordered" evidence="1">
    <location>
        <begin position="56"/>
        <end position="79"/>
    </location>
</feature>
<keyword evidence="2" id="KW-0472">Membrane</keyword>